<reference evidence="2 3" key="1">
    <citation type="submission" date="2019-07" db="EMBL/GenBank/DDBJ databases">
        <title>De Novo Assembly of kiwifruit Actinidia rufa.</title>
        <authorList>
            <person name="Sugita-Konishi S."/>
            <person name="Sato K."/>
            <person name="Mori E."/>
            <person name="Abe Y."/>
            <person name="Kisaki G."/>
            <person name="Hamano K."/>
            <person name="Suezawa K."/>
            <person name="Otani M."/>
            <person name="Fukuda T."/>
            <person name="Manabe T."/>
            <person name="Gomi K."/>
            <person name="Tabuchi M."/>
            <person name="Akimitsu K."/>
            <person name="Kataoka I."/>
        </authorList>
    </citation>
    <scope>NUCLEOTIDE SEQUENCE [LARGE SCALE GENOMIC DNA]</scope>
    <source>
        <strain evidence="3">cv. Fuchu</strain>
    </source>
</reference>
<dbReference type="EMBL" id="BJWL01000001">
    <property type="protein sequence ID" value="GFY81480.1"/>
    <property type="molecule type" value="Genomic_DNA"/>
</dbReference>
<feature type="region of interest" description="Disordered" evidence="1">
    <location>
        <begin position="45"/>
        <end position="64"/>
    </location>
</feature>
<name>A0A7J0E4Y4_9ERIC</name>
<comment type="caution">
    <text evidence="2">The sequence shown here is derived from an EMBL/GenBank/DDBJ whole genome shotgun (WGS) entry which is preliminary data.</text>
</comment>
<organism evidence="2 3">
    <name type="scientific">Actinidia rufa</name>
    <dbReference type="NCBI Taxonomy" id="165716"/>
    <lineage>
        <taxon>Eukaryota</taxon>
        <taxon>Viridiplantae</taxon>
        <taxon>Streptophyta</taxon>
        <taxon>Embryophyta</taxon>
        <taxon>Tracheophyta</taxon>
        <taxon>Spermatophyta</taxon>
        <taxon>Magnoliopsida</taxon>
        <taxon>eudicotyledons</taxon>
        <taxon>Gunneridae</taxon>
        <taxon>Pentapetalae</taxon>
        <taxon>asterids</taxon>
        <taxon>Ericales</taxon>
        <taxon>Actinidiaceae</taxon>
        <taxon>Actinidia</taxon>
    </lineage>
</organism>
<protein>
    <submittedName>
        <fullName evidence="2">Uncharacterized protein</fullName>
    </submittedName>
</protein>
<sequence>MTGDKGVRSSIEHSGSLRAHLSEFFAEEIEKIFEGPVSEMMKRENQCLDPNLERPRDSPKPLRDEEKQVIFVERMIRLNNEILVETGKPLDVRVTGEDVMIQTTKLFWMPGRMLLRPIYLPIPKVEIKGMKKAIG</sequence>
<dbReference type="AlphaFoldDB" id="A0A7J0E4Y4"/>
<evidence type="ECO:0000313" key="2">
    <source>
        <dbReference type="EMBL" id="GFY81480.1"/>
    </source>
</evidence>
<accession>A0A7J0E4Y4</accession>
<keyword evidence="3" id="KW-1185">Reference proteome</keyword>
<dbReference type="Proteomes" id="UP000585474">
    <property type="component" value="Unassembled WGS sequence"/>
</dbReference>
<evidence type="ECO:0000256" key="1">
    <source>
        <dbReference type="SAM" id="MobiDB-lite"/>
    </source>
</evidence>
<gene>
    <name evidence="2" type="ORF">Acr_01g0012890</name>
</gene>
<proteinExistence type="predicted"/>
<evidence type="ECO:0000313" key="3">
    <source>
        <dbReference type="Proteomes" id="UP000585474"/>
    </source>
</evidence>